<dbReference type="GO" id="GO:0004519">
    <property type="term" value="F:endonuclease activity"/>
    <property type="evidence" value="ECO:0007669"/>
    <property type="project" value="UniProtKB-KW"/>
</dbReference>
<keyword evidence="3" id="KW-1185">Reference proteome</keyword>
<protein>
    <submittedName>
        <fullName evidence="2">HNH endonuclease</fullName>
    </submittedName>
</protein>
<name>A0ABT3C1S4_9PSED</name>
<evidence type="ECO:0000313" key="3">
    <source>
        <dbReference type="Proteomes" id="UP001207294"/>
    </source>
</evidence>
<dbReference type="PANTHER" id="PTHR33877">
    <property type="entry name" value="SLL1193 PROTEIN"/>
    <property type="match status" value="1"/>
</dbReference>
<sequence>MGGLVIGGPSNDLVSAVERFVYRRPIDESERVEFEFIDLKQVALESVDISETTALHKVLGDIAYTNFYIYLYDDLDWVGEYSDFVNYVVDMFGHMQLAVPREFYRKTDEGIVDARNKYRQYFIDGLRVIVDSAFAHLWNRKQFLFDFNMRLAEEISPLLKTEYPVLAKDGQLPRATYFPVWVDNLIIHRERGLCHYCGHPAALASLPNQTYDIDHMVPIARGGTNDATNLVLSCPACNNKKRANHQVVQDTFAWPTRS</sequence>
<dbReference type="InterPro" id="IPR052892">
    <property type="entry name" value="NA-targeting_endonuclease"/>
</dbReference>
<organism evidence="2 3">
    <name type="scientific">Pseudomonas capsici</name>
    <dbReference type="NCBI Taxonomy" id="2810614"/>
    <lineage>
        <taxon>Bacteria</taxon>
        <taxon>Pseudomonadati</taxon>
        <taxon>Pseudomonadota</taxon>
        <taxon>Gammaproteobacteria</taxon>
        <taxon>Pseudomonadales</taxon>
        <taxon>Pseudomonadaceae</taxon>
        <taxon>Pseudomonas</taxon>
    </lineage>
</organism>
<keyword evidence="2" id="KW-0255">Endonuclease</keyword>
<reference evidence="2 3" key="1">
    <citation type="submission" date="2022-10" db="EMBL/GenBank/DDBJ databases">
        <title>Characterization of Pseudomonas capsici strains from pepper and tomato in Georgia.</title>
        <authorList>
            <person name="Zhao M."/>
            <person name="Dutta B."/>
        </authorList>
    </citation>
    <scope>NUCLEOTIDE SEQUENCE [LARGE SCALE GENOMIC DNA]</scope>
    <source>
        <strain evidence="2 3">Pc20-5</strain>
    </source>
</reference>
<dbReference type="Proteomes" id="UP001207294">
    <property type="component" value="Unassembled WGS sequence"/>
</dbReference>
<keyword evidence="2" id="KW-0378">Hydrolase</keyword>
<gene>
    <name evidence="2" type="ORF">OH718_20895</name>
</gene>
<evidence type="ECO:0000259" key="1">
    <source>
        <dbReference type="SMART" id="SM00507"/>
    </source>
</evidence>
<accession>A0ABT3C1S4</accession>
<feature type="domain" description="HNH nuclease" evidence="1">
    <location>
        <begin position="181"/>
        <end position="239"/>
    </location>
</feature>
<dbReference type="SMART" id="SM00507">
    <property type="entry name" value="HNHc"/>
    <property type="match status" value="1"/>
</dbReference>
<comment type="caution">
    <text evidence="2">The sequence shown here is derived from an EMBL/GenBank/DDBJ whole genome shotgun (WGS) entry which is preliminary data.</text>
</comment>
<dbReference type="RefSeq" id="WP_263943413.1">
    <property type="nucleotide sequence ID" value="NZ_JAOXMH010000040.1"/>
</dbReference>
<dbReference type="EMBL" id="JAOXML010000022">
    <property type="protein sequence ID" value="MCV4379064.1"/>
    <property type="molecule type" value="Genomic_DNA"/>
</dbReference>
<dbReference type="Gene3D" id="1.10.30.50">
    <property type="match status" value="1"/>
</dbReference>
<proteinExistence type="predicted"/>
<dbReference type="PANTHER" id="PTHR33877:SF1">
    <property type="entry name" value="TYPE IV METHYL-DIRECTED RESTRICTION ENZYME ECOKMCRA"/>
    <property type="match status" value="1"/>
</dbReference>
<dbReference type="InterPro" id="IPR002711">
    <property type="entry name" value="HNH"/>
</dbReference>
<dbReference type="Pfam" id="PF01844">
    <property type="entry name" value="HNH"/>
    <property type="match status" value="1"/>
</dbReference>
<keyword evidence="2" id="KW-0540">Nuclease</keyword>
<dbReference type="InterPro" id="IPR003615">
    <property type="entry name" value="HNH_nuc"/>
</dbReference>
<dbReference type="CDD" id="cd00085">
    <property type="entry name" value="HNHc"/>
    <property type="match status" value="1"/>
</dbReference>
<evidence type="ECO:0000313" key="2">
    <source>
        <dbReference type="EMBL" id="MCV4379064.1"/>
    </source>
</evidence>